<proteinExistence type="predicted"/>
<keyword evidence="1" id="KW-1133">Transmembrane helix</keyword>
<feature type="transmembrane region" description="Helical" evidence="1">
    <location>
        <begin position="38"/>
        <end position="61"/>
    </location>
</feature>
<keyword evidence="1" id="KW-0812">Transmembrane</keyword>
<gene>
    <name evidence="2" type="ORF">GCM10023184_15420</name>
</gene>
<evidence type="ECO:0000313" key="3">
    <source>
        <dbReference type="Proteomes" id="UP001501725"/>
    </source>
</evidence>
<accession>A0ABP8GLM3</accession>
<comment type="caution">
    <text evidence="2">The sequence shown here is derived from an EMBL/GenBank/DDBJ whole genome shotgun (WGS) entry which is preliminary data.</text>
</comment>
<reference evidence="3" key="1">
    <citation type="journal article" date="2019" name="Int. J. Syst. Evol. Microbiol.">
        <title>The Global Catalogue of Microorganisms (GCM) 10K type strain sequencing project: providing services to taxonomists for standard genome sequencing and annotation.</title>
        <authorList>
            <consortium name="The Broad Institute Genomics Platform"/>
            <consortium name="The Broad Institute Genome Sequencing Center for Infectious Disease"/>
            <person name="Wu L."/>
            <person name="Ma J."/>
        </authorList>
    </citation>
    <scope>NUCLEOTIDE SEQUENCE [LARGE SCALE GENOMIC DNA]</scope>
    <source>
        <strain evidence="3">JCM 17919</strain>
    </source>
</reference>
<keyword evidence="3" id="KW-1185">Reference proteome</keyword>
<protein>
    <recommendedName>
        <fullName evidence="4">Peptidase M23</fullName>
    </recommendedName>
</protein>
<evidence type="ECO:0000256" key="1">
    <source>
        <dbReference type="SAM" id="Phobius"/>
    </source>
</evidence>
<keyword evidence="1" id="KW-0472">Membrane</keyword>
<evidence type="ECO:0000313" key="2">
    <source>
        <dbReference type="EMBL" id="GAA4326651.1"/>
    </source>
</evidence>
<evidence type="ECO:0008006" key="4">
    <source>
        <dbReference type="Google" id="ProtNLM"/>
    </source>
</evidence>
<dbReference type="RefSeq" id="WP_345254827.1">
    <property type="nucleotide sequence ID" value="NZ_BAABGY010000006.1"/>
</dbReference>
<dbReference type="EMBL" id="BAABGY010000006">
    <property type="protein sequence ID" value="GAA4326651.1"/>
    <property type="molecule type" value="Genomic_DNA"/>
</dbReference>
<name>A0ABP8GLM3_9BACT</name>
<organism evidence="2 3">
    <name type="scientific">Flaviaesturariibacter amylovorans</name>
    <dbReference type="NCBI Taxonomy" id="1084520"/>
    <lineage>
        <taxon>Bacteria</taxon>
        <taxon>Pseudomonadati</taxon>
        <taxon>Bacteroidota</taxon>
        <taxon>Chitinophagia</taxon>
        <taxon>Chitinophagales</taxon>
        <taxon>Chitinophagaceae</taxon>
        <taxon>Flaviaestuariibacter</taxon>
    </lineage>
</organism>
<dbReference type="Proteomes" id="UP001501725">
    <property type="component" value="Unassembled WGS sequence"/>
</dbReference>
<sequence length="135" mass="15476">MSKLDPGTTLRRLRNRYRLMVMNEDTYEEVVTFRLSRLSVYVALCTVFVLLTSLTVAIVVFTPVRYYIPGYGSTQGGYNYRKLKYRTDSLEKQVAYQARYIENLRQLASGGEELKLDTTQLVEPDLEGGGEQVSE</sequence>